<organism evidence="7 8">
    <name type="scientific">Flavimaribacter sediminis</name>
    <dbReference type="NCBI Taxonomy" id="2865987"/>
    <lineage>
        <taxon>Bacteria</taxon>
        <taxon>Pseudomonadati</taxon>
        <taxon>Pseudomonadota</taxon>
        <taxon>Alphaproteobacteria</taxon>
        <taxon>Hyphomicrobiales</taxon>
        <taxon>Rhizobiaceae</taxon>
        <taxon>Flavimaribacter</taxon>
    </lineage>
</organism>
<dbReference type="InterPro" id="IPR027417">
    <property type="entry name" value="P-loop_NTPase"/>
</dbReference>
<dbReference type="AlphaFoldDB" id="A0AAE2ZJS3"/>
<accession>A0AAE2ZJS3</accession>
<evidence type="ECO:0000259" key="6">
    <source>
        <dbReference type="PROSITE" id="PS50893"/>
    </source>
</evidence>
<gene>
    <name evidence="7" type="ORF">K1W69_04020</name>
</gene>
<dbReference type="PROSITE" id="PS50893">
    <property type="entry name" value="ABC_TRANSPORTER_2"/>
    <property type="match status" value="1"/>
</dbReference>
<dbReference type="GO" id="GO:0015658">
    <property type="term" value="F:branched-chain amino acid transmembrane transporter activity"/>
    <property type="evidence" value="ECO:0007669"/>
    <property type="project" value="TreeGrafter"/>
</dbReference>
<evidence type="ECO:0000256" key="5">
    <source>
        <dbReference type="ARBA" id="ARBA00022970"/>
    </source>
</evidence>
<evidence type="ECO:0000256" key="1">
    <source>
        <dbReference type="ARBA" id="ARBA00005417"/>
    </source>
</evidence>
<dbReference type="InterPro" id="IPR052156">
    <property type="entry name" value="BCAA_Transport_ATP-bd_LivF"/>
</dbReference>
<dbReference type="PANTHER" id="PTHR43820:SF4">
    <property type="entry name" value="HIGH-AFFINITY BRANCHED-CHAIN AMINO ACID TRANSPORT ATP-BINDING PROTEIN LIVF"/>
    <property type="match status" value="1"/>
</dbReference>
<dbReference type="PANTHER" id="PTHR43820">
    <property type="entry name" value="HIGH-AFFINITY BRANCHED-CHAIN AMINO ACID TRANSPORT ATP-BINDING PROTEIN LIVF"/>
    <property type="match status" value="1"/>
</dbReference>
<reference evidence="7" key="1">
    <citation type="submission" date="2021-08" db="EMBL/GenBank/DDBJ databases">
        <title>Hoeflea bacterium WL0058 sp. nov., isolated from the sediment.</title>
        <authorList>
            <person name="Wang L."/>
            <person name="Zhang D."/>
        </authorList>
    </citation>
    <scope>NUCLEOTIDE SEQUENCE</scope>
    <source>
        <strain evidence="7">WL0058</strain>
    </source>
</reference>
<keyword evidence="5" id="KW-0029">Amino-acid transport</keyword>
<keyword evidence="3" id="KW-0547">Nucleotide-binding</keyword>
<evidence type="ECO:0000313" key="7">
    <source>
        <dbReference type="EMBL" id="MBW8636346.1"/>
    </source>
</evidence>
<dbReference type="GO" id="GO:0015807">
    <property type="term" value="P:L-amino acid transport"/>
    <property type="evidence" value="ECO:0007669"/>
    <property type="project" value="TreeGrafter"/>
</dbReference>
<dbReference type="Pfam" id="PF00005">
    <property type="entry name" value="ABC_tran"/>
    <property type="match status" value="1"/>
</dbReference>
<sequence>MPLSATNLIAGYGGKPVLEKVSFTLDDGDILAFFGHNGAGKSTTLKAVLGLIDTIDGEITLNGERIEKMSVDQRLERGIKLLPEGRGVFPDLSVKENIDVVDAANRAKGSQSISASDVYDLLPVLAERRSSIAGELSGGQQQMLALGIALLGTPKCLLLEEPSVGLQPDLVEELFAKISEVCKDLRVPAILIEHKIVSAMKIADQVMIINSGRLVFNGSKAEAEKIDLWDYF</sequence>
<dbReference type="GO" id="GO:0005524">
    <property type="term" value="F:ATP binding"/>
    <property type="evidence" value="ECO:0007669"/>
    <property type="project" value="UniProtKB-KW"/>
</dbReference>
<evidence type="ECO:0000256" key="3">
    <source>
        <dbReference type="ARBA" id="ARBA00022741"/>
    </source>
</evidence>
<comment type="similarity">
    <text evidence="1">Belongs to the ABC transporter superfamily.</text>
</comment>
<keyword evidence="4 7" id="KW-0067">ATP-binding</keyword>
<evidence type="ECO:0000256" key="4">
    <source>
        <dbReference type="ARBA" id="ARBA00022840"/>
    </source>
</evidence>
<name>A0AAE2ZJS3_9HYPH</name>
<dbReference type="PROSITE" id="PS00211">
    <property type="entry name" value="ABC_TRANSPORTER_1"/>
    <property type="match status" value="1"/>
</dbReference>
<comment type="caution">
    <text evidence="7">The sequence shown here is derived from an EMBL/GenBank/DDBJ whole genome shotgun (WGS) entry which is preliminary data.</text>
</comment>
<keyword evidence="8" id="KW-1185">Reference proteome</keyword>
<dbReference type="InterPro" id="IPR003439">
    <property type="entry name" value="ABC_transporter-like_ATP-bd"/>
</dbReference>
<dbReference type="InterPro" id="IPR017871">
    <property type="entry name" value="ABC_transporter-like_CS"/>
</dbReference>
<keyword evidence="2" id="KW-0813">Transport</keyword>
<dbReference type="SMART" id="SM00382">
    <property type="entry name" value="AAA"/>
    <property type="match status" value="1"/>
</dbReference>
<dbReference type="Gene3D" id="3.40.50.300">
    <property type="entry name" value="P-loop containing nucleotide triphosphate hydrolases"/>
    <property type="match status" value="1"/>
</dbReference>
<dbReference type="GO" id="GO:0016887">
    <property type="term" value="F:ATP hydrolysis activity"/>
    <property type="evidence" value="ECO:0007669"/>
    <property type="project" value="InterPro"/>
</dbReference>
<evidence type="ECO:0000256" key="2">
    <source>
        <dbReference type="ARBA" id="ARBA00022448"/>
    </source>
</evidence>
<proteinExistence type="inferred from homology"/>
<evidence type="ECO:0000313" key="8">
    <source>
        <dbReference type="Proteomes" id="UP001196509"/>
    </source>
</evidence>
<dbReference type="InterPro" id="IPR003593">
    <property type="entry name" value="AAA+_ATPase"/>
</dbReference>
<dbReference type="EMBL" id="JAICBX010000001">
    <property type="protein sequence ID" value="MBW8636346.1"/>
    <property type="molecule type" value="Genomic_DNA"/>
</dbReference>
<dbReference type="Proteomes" id="UP001196509">
    <property type="component" value="Unassembled WGS sequence"/>
</dbReference>
<protein>
    <submittedName>
        <fullName evidence="7">ATP-binding cassette domain-containing protein</fullName>
    </submittedName>
</protein>
<dbReference type="SUPFAM" id="SSF52540">
    <property type="entry name" value="P-loop containing nucleoside triphosphate hydrolases"/>
    <property type="match status" value="1"/>
</dbReference>
<feature type="domain" description="ABC transporter" evidence="6">
    <location>
        <begin position="3"/>
        <end position="232"/>
    </location>
</feature>
<dbReference type="RefSeq" id="WP_220227039.1">
    <property type="nucleotide sequence ID" value="NZ_JAICBX010000001.1"/>
</dbReference>